<dbReference type="EMBL" id="ML742118">
    <property type="protein sequence ID" value="KAE8149590.1"/>
    <property type="molecule type" value="Genomic_DNA"/>
</dbReference>
<feature type="compositionally biased region" description="Basic and acidic residues" evidence="1">
    <location>
        <begin position="322"/>
        <end position="348"/>
    </location>
</feature>
<evidence type="ECO:0000256" key="1">
    <source>
        <dbReference type="SAM" id="MobiDB-lite"/>
    </source>
</evidence>
<protein>
    <submittedName>
        <fullName evidence="2">Uncharacterized protein</fullName>
    </submittedName>
</protein>
<feature type="region of interest" description="Disordered" evidence="1">
    <location>
        <begin position="149"/>
        <end position="179"/>
    </location>
</feature>
<feature type="compositionally biased region" description="Basic and acidic residues" evidence="1">
    <location>
        <begin position="149"/>
        <end position="159"/>
    </location>
</feature>
<gene>
    <name evidence="2" type="ORF">BDV25DRAFT_140630</name>
</gene>
<organism evidence="2 3">
    <name type="scientific">Aspergillus avenaceus</name>
    <dbReference type="NCBI Taxonomy" id="36643"/>
    <lineage>
        <taxon>Eukaryota</taxon>
        <taxon>Fungi</taxon>
        <taxon>Dikarya</taxon>
        <taxon>Ascomycota</taxon>
        <taxon>Pezizomycotina</taxon>
        <taxon>Eurotiomycetes</taxon>
        <taxon>Eurotiomycetidae</taxon>
        <taxon>Eurotiales</taxon>
        <taxon>Aspergillaceae</taxon>
        <taxon>Aspergillus</taxon>
        <taxon>Aspergillus subgen. Circumdati</taxon>
    </lineage>
</organism>
<evidence type="ECO:0000313" key="2">
    <source>
        <dbReference type="EMBL" id="KAE8149590.1"/>
    </source>
</evidence>
<name>A0A5N6TTG0_ASPAV</name>
<evidence type="ECO:0000313" key="3">
    <source>
        <dbReference type="Proteomes" id="UP000325780"/>
    </source>
</evidence>
<accession>A0A5N6TTG0</accession>
<sequence length="348" mass="39733">MSSEELVPMTFPLRESQVRFDPVPEYIQSPDVLYDYPMQNAQNNEWHDYFSVPVSQGSSLQYINNQFQIRPYCCQPHSNPPCQTPMPEFVTAICTREDSSNEDEYHHSLGSEGGAHAHQDVFLVNTLAAMPEPAYTTSYDLLDTPEHQAHGIKRRREDTPEPPSSIPETKNPTCCSQHGVQHRNTPAVVVEKNPTLHEVFTKVSVDPGEALYYIFSLSLQEGDKLAFRDLVLDMYPCPARREGLTKRVLLYLSRSKAEPFENTLDFPSDSHGWPLIRCCDTECRKMQISMNNWFDYLDSGWDGLVKYGAGEEFNMKMPNGDIPERVLEEETGRDEPKMEVDGGKDRNE</sequence>
<keyword evidence="3" id="KW-1185">Reference proteome</keyword>
<proteinExistence type="predicted"/>
<feature type="compositionally biased region" description="Polar residues" evidence="1">
    <location>
        <begin position="166"/>
        <end position="179"/>
    </location>
</feature>
<feature type="region of interest" description="Disordered" evidence="1">
    <location>
        <begin position="318"/>
        <end position="348"/>
    </location>
</feature>
<dbReference type="AlphaFoldDB" id="A0A5N6TTG0"/>
<dbReference type="Proteomes" id="UP000325780">
    <property type="component" value="Unassembled WGS sequence"/>
</dbReference>
<reference evidence="2 3" key="1">
    <citation type="submission" date="2019-04" db="EMBL/GenBank/DDBJ databases">
        <title>Friends and foes A comparative genomics study of 23 Aspergillus species from section Flavi.</title>
        <authorList>
            <consortium name="DOE Joint Genome Institute"/>
            <person name="Kjaerbolling I."/>
            <person name="Vesth T."/>
            <person name="Frisvad J.C."/>
            <person name="Nybo J.L."/>
            <person name="Theobald S."/>
            <person name="Kildgaard S."/>
            <person name="Isbrandt T."/>
            <person name="Kuo A."/>
            <person name="Sato A."/>
            <person name="Lyhne E.K."/>
            <person name="Kogle M.E."/>
            <person name="Wiebenga A."/>
            <person name="Kun R.S."/>
            <person name="Lubbers R.J."/>
            <person name="Makela M.R."/>
            <person name="Barry K."/>
            <person name="Chovatia M."/>
            <person name="Clum A."/>
            <person name="Daum C."/>
            <person name="Haridas S."/>
            <person name="He G."/>
            <person name="LaButti K."/>
            <person name="Lipzen A."/>
            <person name="Mondo S."/>
            <person name="Riley R."/>
            <person name="Salamov A."/>
            <person name="Simmons B.A."/>
            <person name="Magnuson J.K."/>
            <person name="Henrissat B."/>
            <person name="Mortensen U.H."/>
            <person name="Larsen T.O."/>
            <person name="Devries R.P."/>
            <person name="Grigoriev I.V."/>
            <person name="Machida M."/>
            <person name="Baker S.E."/>
            <person name="Andersen M.R."/>
        </authorList>
    </citation>
    <scope>NUCLEOTIDE SEQUENCE [LARGE SCALE GENOMIC DNA]</scope>
    <source>
        <strain evidence="2 3">IBT 18842</strain>
    </source>
</reference>